<evidence type="ECO:0000313" key="1">
    <source>
        <dbReference type="Proteomes" id="UP000095283"/>
    </source>
</evidence>
<sequence>MASNLLYPFHSMAGQIDYLNKVIKSP</sequence>
<accession>A0A1I7XJA7</accession>
<organism evidence="1 2">
    <name type="scientific">Heterorhabditis bacteriophora</name>
    <name type="common">Entomopathogenic nematode worm</name>
    <dbReference type="NCBI Taxonomy" id="37862"/>
    <lineage>
        <taxon>Eukaryota</taxon>
        <taxon>Metazoa</taxon>
        <taxon>Ecdysozoa</taxon>
        <taxon>Nematoda</taxon>
        <taxon>Chromadorea</taxon>
        <taxon>Rhabditida</taxon>
        <taxon>Rhabditina</taxon>
        <taxon>Rhabditomorpha</taxon>
        <taxon>Strongyloidea</taxon>
        <taxon>Heterorhabditidae</taxon>
        <taxon>Heterorhabditis</taxon>
    </lineage>
</organism>
<evidence type="ECO:0000313" key="2">
    <source>
        <dbReference type="WBParaSite" id="Hba_17577"/>
    </source>
</evidence>
<dbReference type="AlphaFoldDB" id="A0A1I7XJA7"/>
<name>A0A1I7XJA7_HETBA</name>
<dbReference type="Proteomes" id="UP000095283">
    <property type="component" value="Unplaced"/>
</dbReference>
<dbReference type="WBParaSite" id="Hba_17577">
    <property type="protein sequence ID" value="Hba_17577"/>
    <property type="gene ID" value="Hba_17577"/>
</dbReference>
<proteinExistence type="predicted"/>
<keyword evidence="1" id="KW-1185">Reference proteome</keyword>
<protein>
    <submittedName>
        <fullName evidence="2">Uncharacterized protein</fullName>
    </submittedName>
</protein>
<reference evidence="2" key="1">
    <citation type="submission" date="2016-11" db="UniProtKB">
        <authorList>
            <consortium name="WormBaseParasite"/>
        </authorList>
    </citation>
    <scope>IDENTIFICATION</scope>
</reference>